<dbReference type="PROSITE" id="PS50110">
    <property type="entry name" value="RESPONSE_REGULATORY"/>
    <property type="match status" value="1"/>
</dbReference>
<feature type="DNA-binding region" description="OmpR/PhoB-type" evidence="7">
    <location>
        <begin position="122"/>
        <end position="223"/>
    </location>
</feature>
<dbReference type="Gene3D" id="6.10.250.690">
    <property type="match status" value="1"/>
</dbReference>
<dbReference type="SUPFAM" id="SSF52172">
    <property type="entry name" value="CheY-like"/>
    <property type="match status" value="1"/>
</dbReference>
<keyword evidence="4 7" id="KW-0238">DNA-binding</keyword>
<dbReference type="Gene3D" id="1.10.10.10">
    <property type="entry name" value="Winged helix-like DNA-binding domain superfamily/Winged helix DNA-binding domain"/>
    <property type="match status" value="1"/>
</dbReference>
<dbReference type="CDD" id="cd00383">
    <property type="entry name" value="trans_reg_C"/>
    <property type="match status" value="1"/>
</dbReference>
<keyword evidence="2" id="KW-0902">Two-component regulatory system</keyword>
<dbReference type="InterPro" id="IPR001867">
    <property type="entry name" value="OmpR/PhoB-type_DNA-bd"/>
</dbReference>
<dbReference type="Pfam" id="PF00072">
    <property type="entry name" value="Response_reg"/>
    <property type="match status" value="1"/>
</dbReference>
<dbReference type="Gene3D" id="3.40.50.2300">
    <property type="match status" value="1"/>
</dbReference>
<dbReference type="AlphaFoldDB" id="A0A1H3UQ12"/>
<dbReference type="SMART" id="SM00862">
    <property type="entry name" value="Trans_reg_C"/>
    <property type="match status" value="1"/>
</dbReference>
<keyword evidence="3" id="KW-0805">Transcription regulation</keyword>
<evidence type="ECO:0000256" key="3">
    <source>
        <dbReference type="ARBA" id="ARBA00023015"/>
    </source>
</evidence>
<dbReference type="InterPro" id="IPR011006">
    <property type="entry name" value="CheY-like_superfamily"/>
</dbReference>
<dbReference type="OrthoDB" id="9802426at2"/>
<keyword evidence="5" id="KW-0804">Transcription</keyword>
<dbReference type="EMBL" id="FNPI01000024">
    <property type="protein sequence ID" value="SDZ64488.1"/>
    <property type="molecule type" value="Genomic_DNA"/>
</dbReference>
<dbReference type="STRING" id="1503961.SAMN05421736_12454"/>
<evidence type="ECO:0000256" key="5">
    <source>
        <dbReference type="ARBA" id="ARBA00023163"/>
    </source>
</evidence>
<keyword evidence="11" id="KW-1185">Reference proteome</keyword>
<reference evidence="11" key="1">
    <citation type="submission" date="2016-10" db="EMBL/GenBank/DDBJ databases">
        <authorList>
            <person name="Varghese N."/>
            <person name="Submissions S."/>
        </authorList>
    </citation>
    <scope>NUCLEOTIDE SEQUENCE [LARGE SCALE GENOMIC DNA]</scope>
    <source>
        <strain evidence="11">SP</strain>
    </source>
</reference>
<evidence type="ECO:0000259" key="9">
    <source>
        <dbReference type="PROSITE" id="PS51755"/>
    </source>
</evidence>
<evidence type="ECO:0000256" key="7">
    <source>
        <dbReference type="PROSITE-ProRule" id="PRU01091"/>
    </source>
</evidence>
<dbReference type="InterPro" id="IPR039420">
    <property type="entry name" value="WalR-like"/>
</dbReference>
<dbReference type="PANTHER" id="PTHR48111:SF1">
    <property type="entry name" value="TWO-COMPONENT RESPONSE REGULATOR ORR33"/>
    <property type="match status" value="1"/>
</dbReference>
<evidence type="ECO:0000313" key="11">
    <source>
        <dbReference type="Proteomes" id="UP000198935"/>
    </source>
</evidence>
<accession>A0A1H3UQ12</accession>
<dbReference type="InterPro" id="IPR001789">
    <property type="entry name" value="Sig_transdc_resp-reg_receiver"/>
</dbReference>
<dbReference type="Pfam" id="PF00486">
    <property type="entry name" value="Trans_reg_C"/>
    <property type="match status" value="1"/>
</dbReference>
<evidence type="ECO:0000256" key="4">
    <source>
        <dbReference type="ARBA" id="ARBA00023125"/>
    </source>
</evidence>
<feature type="domain" description="Response regulatory" evidence="8">
    <location>
        <begin position="3"/>
        <end position="114"/>
    </location>
</feature>
<dbReference type="GO" id="GO:0032993">
    <property type="term" value="C:protein-DNA complex"/>
    <property type="evidence" value="ECO:0007669"/>
    <property type="project" value="TreeGrafter"/>
</dbReference>
<evidence type="ECO:0000313" key="10">
    <source>
        <dbReference type="EMBL" id="SDZ64488.1"/>
    </source>
</evidence>
<evidence type="ECO:0000259" key="8">
    <source>
        <dbReference type="PROSITE" id="PS50110"/>
    </source>
</evidence>
<dbReference type="PANTHER" id="PTHR48111">
    <property type="entry name" value="REGULATOR OF RPOS"/>
    <property type="match status" value="1"/>
</dbReference>
<evidence type="ECO:0000256" key="6">
    <source>
        <dbReference type="PROSITE-ProRule" id="PRU00169"/>
    </source>
</evidence>
<dbReference type="PROSITE" id="PS51755">
    <property type="entry name" value="OMPR_PHOB"/>
    <property type="match status" value="1"/>
</dbReference>
<organism evidence="10 11">
    <name type="scientific">Evansella caseinilytica</name>
    <dbReference type="NCBI Taxonomy" id="1503961"/>
    <lineage>
        <taxon>Bacteria</taxon>
        <taxon>Bacillati</taxon>
        <taxon>Bacillota</taxon>
        <taxon>Bacilli</taxon>
        <taxon>Bacillales</taxon>
        <taxon>Bacillaceae</taxon>
        <taxon>Evansella</taxon>
    </lineage>
</organism>
<keyword evidence="1 6" id="KW-0597">Phosphoprotein</keyword>
<name>A0A1H3UQ12_9BACI</name>
<feature type="domain" description="OmpR/PhoB-type" evidence="9">
    <location>
        <begin position="122"/>
        <end position="223"/>
    </location>
</feature>
<dbReference type="GO" id="GO:0005829">
    <property type="term" value="C:cytosol"/>
    <property type="evidence" value="ECO:0007669"/>
    <property type="project" value="TreeGrafter"/>
</dbReference>
<evidence type="ECO:0000256" key="1">
    <source>
        <dbReference type="ARBA" id="ARBA00022553"/>
    </source>
</evidence>
<gene>
    <name evidence="10" type="ORF">SAMN05421736_12454</name>
</gene>
<dbReference type="SMART" id="SM00448">
    <property type="entry name" value="REC"/>
    <property type="match status" value="1"/>
</dbReference>
<dbReference type="GO" id="GO:0000156">
    <property type="term" value="F:phosphorelay response regulator activity"/>
    <property type="evidence" value="ECO:0007669"/>
    <property type="project" value="TreeGrafter"/>
</dbReference>
<proteinExistence type="predicted"/>
<sequence>MVKILYIEDELELGAWVKEDFAKRGYEVTWLTNGEQVMDHLDNADIIILDIMLPGLDGFSLGRRIKKEYPAIPIMMLSARSAVDDKLEGLQFAEDYVTKPFHPEELAARVHVLLRRFDRDDSAEMDIRHLRYYPKLLRLIDRETEAEITLTSKQLQIFEYLLKHAGQIITKEQIYESVWGETYLEGDKTLMVHIRYLREKIERDPAKPAIIETIRGIGYRLMR</sequence>
<dbReference type="GO" id="GO:0006355">
    <property type="term" value="P:regulation of DNA-templated transcription"/>
    <property type="evidence" value="ECO:0007669"/>
    <property type="project" value="InterPro"/>
</dbReference>
<evidence type="ECO:0000256" key="2">
    <source>
        <dbReference type="ARBA" id="ARBA00023012"/>
    </source>
</evidence>
<protein>
    <submittedName>
        <fullName evidence="10">DNA-binding response regulator, OmpR family, contains REC and winged-helix (WHTH) domain</fullName>
    </submittedName>
</protein>
<feature type="modified residue" description="4-aspartylphosphate" evidence="6">
    <location>
        <position position="50"/>
    </location>
</feature>
<dbReference type="GO" id="GO:0000976">
    <property type="term" value="F:transcription cis-regulatory region binding"/>
    <property type="evidence" value="ECO:0007669"/>
    <property type="project" value="TreeGrafter"/>
</dbReference>
<dbReference type="InterPro" id="IPR036388">
    <property type="entry name" value="WH-like_DNA-bd_sf"/>
</dbReference>
<dbReference type="Proteomes" id="UP000198935">
    <property type="component" value="Unassembled WGS sequence"/>
</dbReference>